<dbReference type="InterPro" id="IPR001789">
    <property type="entry name" value="Sig_transdc_resp-reg_receiver"/>
</dbReference>
<dbReference type="InterPro" id="IPR037522">
    <property type="entry name" value="HD_GYP_dom"/>
</dbReference>
<organism evidence="3">
    <name type="scientific">hydrothermal vent metagenome</name>
    <dbReference type="NCBI Taxonomy" id="652676"/>
    <lineage>
        <taxon>unclassified sequences</taxon>
        <taxon>metagenomes</taxon>
        <taxon>ecological metagenomes</taxon>
    </lineage>
</organism>
<dbReference type="GO" id="GO:0000160">
    <property type="term" value="P:phosphorelay signal transduction system"/>
    <property type="evidence" value="ECO:0007669"/>
    <property type="project" value="InterPro"/>
</dbReference>
<dbReference type="CDD" id="cd00077">
    <property type="entry name" value="HDc"/>
    <property type="match status" value="1"/>
</dbReference>
<name>A0A3B1BY46_9ZZZZ</name>
<proteinExistence type="predicted"/>
<evidence type="ECO:0008006" key="4">
    <source>
        <dbReference type="Google" id="ProtNLM"/>
    </source>
</evidence>
<accession>A0A3B1BY46</accession>
<dbReference type="Gene3D" id="3.40.50.2300">
    <property type="match status" value="1"/>
</dbReference>
<protein>
    <recommendedName>
        <fullName evidence="4">Response regulator</fullName>
    </recommendedName>
</protein>
<evidence type="ECO:0000259" key="2">
    <source>
        <dbReference type="PROSITE" id="PS51832"/>
    </source>
</evidence>
<dbReference type="InterPro" id="IPR011006">
    <property type="entry name" value="CheY-like_superfamily"/>
</dbReference>
<dbReference type="NCBIfam" id="TIGR00277">
    <property type="entry name" value="HDIG"/>
    <property type="match status" value="1"/>
</dbReference>
<dbReference type="PANTHER" id="PTHR45228">
    <property type="entry name" value="CYCLIC DI-GMP PHOSPHODIESTERASE TM_0186-RELATED"/>
    <property type="match status" value="1"/>
</dbReference>
<reference evidence="3" key="1">
    <citation type="submission" date="2018-06" db="EMBL/GenBank/DDBJ databases">
        <authorList>
            <person name="Zhirakovskaya E."/>
        </authorList>
    </citation>
    <scope>NUCLEOTIDE SEQUENCE</scope>
</reference>
<dbReference type="SUPFAM" id="SSF52172">
    <property type="entry name" value="CheY-like"/>
    <property type="match status" value="1"/>
</dbReference>
<dbReference type="InterPro" id="IPR006674">
    <property type="entry name" value="HD_domain"/>
</dbReference>
<dbReference type="SUPFAM" id="SSF109604">
    <property type="entry name" value="HD-domain/PDEase-like"/>
    <property type="match status" value="1"/>
</dbReference>
<feature type="non-terminal residue" evidence="3">
    <location>
        <position position="293"/>
    </location>
</feature>
<dbReference type="PROSITE" id="PS51832">
    <property type="entry name" value="HD_GYP"/>
    <property type="match status" value="1"/>
</dbReference>
<dbReference type="InterPro" id="IPR052020">
    <property type="entry name" value="Cyclic_di-GMP/3'3'-cGAMP_PDE"/>
</dbReference>
<dbReference type="Pfam" id="PF01966">
    <property type="entry name" value="HD"/>
    <property type="match status" value="1"/>
</dbReference>
<feature type="domain" description="Response regulatory" evidence="1">
    <location>
        <begin position="3"/>
        <end position="120"/>
    </location>
</feature>
<dbReference type="AlphaFoldDB" id="A0A3B1BY46"/>
<sequence>MKQVLIVEDEPIIQRGIERVVGLLGHKTFSASDGRSAVNVAQINHLDLILMDERIPFLSGLGALEQIRSSDGPSKNTPVIMVTGFNDKETIRSAISVGSNDFIVKPFDTDELVRKVNKWVNHSVEESWRKLNTKEEALLRVTLGALTGAFEMTKGHGTLPCALMKESCDRILNVVELGLVDGALTALKAHDDYTFVHSLRVGVYMSIFARKYGGFSRDELAAITMGALLHDVGKVKLPLQVLHKPSVLDTREYLIIKKHVDYTMEILGQYSNSPEQVIEIGRDHHERPDGMGY</sequence>
<dbReference type="PROSITE" id="PS50110">
    <property type="entry name" value="RESPONSE_REGULATORY"/>
    <property type="match status" value="1"/>
</dbReference>
<evidence type="ECO:0000259" key="1">
    <source>
        <dbReference type="PROSITE" id="PS50110"/>
    </source>
</evidence>
<dbReference type="CDD" id="cd17546">
    <property type="entry name" value="REC_hyHK_CKI1_RcsC-like"/>
    <property type="match status" value="1"/>
</dbReference>
<feature type="domain" description="HD-GYP" evidence="2">
    <location>
        <begin position="172"/>
        <end position="293"/>
    </location>
</feature>
<evidence type="ECO:0000313" key="3">
    <source>
        <dbReference type="EMBL" id="VAX16734.1"/>
    </source>
</evidence>
<dbReference type="EMBL" id="UOGC01000037">
    <property type="protein sequence ID" value="VAX16734.1"/>
    <property type="molecule type" value="Genomic_DNA"/>
</dbReference>
<dbReference type="InterPro" id="IPR006675">
    <property type="entry name" value="HDIG_dom"/>
</dbReference>
<dbReference type="InterPro" id="IPR003607">
    <property type="entry name" value="HD/PDEase_dom"/>
</dbReference>
<dbReference type="Pfam" id="PF00072">
    <property type="entry name" value="Response_reg"/>
    <property type="match status" value="1"/>
</dbReference>
<dbReference type="SMART" id="SM00448">
    <property type="entry name" value="REC"/>
    <property type="match status" value="1"/>
</dbReference>
<gene>
    <name evidence="3" type="ORF">MNBD_NITROSPINAE01-1270</name>
</gene>
<dbReference type="Gene3D" id="1.10.3210.10">
    <property type="entry name" value="Hypothetical protein af1432"/>
    <property type="match status" value="1"/>
</dbReference>